<feature type="compositionally biased region" description="Basic and acidic residues" evidence="1">
    <location>
        <begin position="82"/>
        <end position="91"/>
    </location>
</feature>
<keyword evidence="3" id="KW-1185">Reference proteome</keyword>
<feature type="compositionally biased region" description="Acidic residues" evidence="1">
    <location>
        <begin position="224"/>
        <end position="251"/>
    </location>
</feature>
<sequence>MGNSRYVGRVGALAVALGIGTAIGAPVPVAWADESSSGSSSGSSSESDSSSGGSSDTKRTGPGVARSADRGGEQESTTQRSTRADRTERGSRSTSGSASVRDADDGDSRRISDRDLRRAERIARESTAEPSARSGGLDRLHSKARSEATSPLDSGTTAAAQKDSAPDNGSVPEDAVATVPAGKYTAGEIATEIAPEAATVATEDSVTGVIEVIEDTDAEVVEEVIEETEEAVGAEDPDSDTGSEIVEDDASDSGGSADPDESTDPAEPEAPATEAPEPTDPGESEVPGAPEESEPEDAETELPEPDPEEPADPADPADPEAPTVPAAQVEVSVEPPPPPPLIRSLVIGVLGVFGFNPNSPTPQNPILEGIWGLYRRLEAVIYRDPPTAAGGALPQVEVTRTADGLVEVTGNVGFEDPTGNPLAYTSTDGEYGTVTVHEDGTFTYTVTDPAGFTGTDTFTVTARNTGWHSHGLNGRASTVATVTVDLDAVAPVPAIGEHTGPSERDENGVVTGSFVYTDAAGREPEFEFNQLEHGGSFKVDVVRTSETTWQVDYTHVRDAEFAHSLAYEYREGPSTVTEHIVISLVGGPEVKVDVAIPIEAENIDPEFTGVQGGEWRPNADGETGYHGYIEFTDADGDDVHIVVTDAEHGTVYLMDRSEIGEVTQLRYLYMPDPDSGEVSESIHLTVSDIHGGSRVLEIAVPPAEAVDQELTLEMPNPDSLTPNEDGSVDFTVVVTGVSLPHLIPSGMRYGELRQIGFDAVEEGTWEIGYRYVPTPEARELALVEAPFPTFDYVQIVAIGDDGQLVGDTLQVVIAPADGTPVEDTLIDTVEVSGDATGVAAWGDWIYVTRSVDGRAVLTRINTKDGRTAQVEIDDAEGQQFHVAVDARWSHLYVSDGHRVWMTTAPEGTPTVIIEAEAGALPITDLATVSERGELYVLVGSRVRMVGSDGTLLSEFDLGGLQPSAMAGGPSDLVYIADSEEARVQMYRARGGHGHSGEFDVPAVARDIAVDRVGWAYVLHADPDNPGHDVVSVIGPSNETARDVLGTISITGQGIGVTVDRAGNLYVTHVDDDGAGKVSVFDVTRIAAGSDAAPGPDARAVAV</sequence>
<dbReference type="OrthoDB" id="4627279at2"/>
<organism evidence="2 3">
    <name type="scientific">Mycolicibacterium chitae</name>
    <name type="common">Mycobacterium chitae</name>
    <dbReference type="NCBI Taxonomy" id="1792"/>
    <lineage>
        <taxon>Bacteria</taxon>
        <taxon>Bacillati</taxon>
        <taxon>Actinomycetota</taxon>
        <taxon>Actinomycetes</taxon>
        <taxon>Mycobacteriales</taxon>
        <taxon>Mycobacteriaceae</taxon>
        <taxon>Mycolicibacterium</taxon>
    </lineage>
</organism>
<feature type="compositionally biased region" description="Low complexity" evidence="1">
    <location>
        <begin position="33"/>
        <end position="55"/>
    </location>
</feature>
<dbReference type="Proteomes" id="UP000282551">
    <property type="component" value="Chromosome"/>
</dbReference>
<feature type="compositionally biased region" description="Acidic residues" evidence="1">
    <location>
        <begin position="258"/>
        <end position="267"/>
    </location>
</feature>
<keyword evidence="2" id="KW-0378">Hydrolase</keyword>
<dbReference type="InterPro" id="IPR010221">
    <property type="entry name" value="VCBS_dom"/>
</dbReference>
<protein>
    <submittedName>
        <fullName evidence="2">Chitinase, cellulase</fullName>
        <ecNumber evidence="2">3.2.1.14</ecNumber>
    </submittedName>
</protein>
<feature type="region of interest" description="Disordered" evidence="1">
    <location>
        <begin position="224"/>
        <end position="322"/>
    </location>
</feature>
<evidence type="ECO:0000313" key="2">
    <source>
        <dbReference type="EMBL" id="VEG45180.1"/>
    </source>
</evidence>
<dbReference type="InterPro" id="IPR011042">
    <property type="entry name" value="6-blade_b-propeller_TolB-like"/>
</dbReference>
<keyword evidence="2" id="KW-0326">Glycosidase</keyword>
<dbReference type="RefSeq" id="WP_126332252.1">
    <property type="nucleotide sequence ID" value="NZ_AP022604.1"/>
</dbReference>
<dbReference type="NCBIfam" id="TIGR01965">
    <property type="entry name" value="VCBS_repeat"/>
    <property type="match status" value="1"/>
</dbReference>
<dbReference type="SUPFAM" id="SSF63829">
    <property type="entry name" value="Calcium-dependent phosphotriesterase"/>
    <property type="match status" value="1"/>
</dbReference>
<feature type="region of interest" description="Disordered" evidence="1">
    <location>
        <begin position="31"/>
        <end position="176"/>
    </location>
</feature>
<evidence type="ECO:0000256" key="1">
    <source>
        <dbReference type="SAM" id="MobiDB-lite"/>
    </source>
</evidence>
<dbReference type="EC" id="3.2.1.14" evidence="2"/>
<dbReference type="AlphaFoldDB" id="A0A3S4SWI0"/>
<reference evidence="2 3" key="1">
    <citation type="submission" date="2018-12" db="EMBL/GenBank/DDBJ databases">
        <authorList>
            <consortium name="Pathogen Informatics"/>
        </authorList>
    </citation>
    <scope>NUCLEOTIDE SEQUENCE [LARGE SCALE GENOMIC DNA]</scope>
    <source>
        <strain evidence="2 3">NCTC10485</strain>
    </source>
</reference>
<dbReference type="Pfam" id="PF17963">
    <property type="entry name" value="Big_9"/>
    <property type="match status" value="1"/>
</dbReference>
<dbReference type="Gene3D" id="2.120.10.30">
    <property type="entry name" value="TolB, C-terminal domain"/>
    <property type="match status" value="1"/>
</dbReference>
<feature type="compositionally biased region" description="Basic and acidic residues" evidence="1">
    <location>
        <begin position="136"/>
        <end position="146"/>
    </location>
</feature>
<dbReference type="EMBL" id="LR134355">
    <property type="protein sequence ID" value="VEG45180.1"/>
    <property type="molecule type" value="Genomic_DNA"/>
</dbReference>
<feature type="compositionally biased region" description="Basic and acidic residues" evidence="1">
    <location>
        <begin position="101"/>
        <end position="127"/>
    </location>
</feature>
<feature type="compositionally biased region" description="Polar residues" evidence="1">
    <location>
        <begin position="147"/>
        <end position="159"/>
    </location>
</feature>
<proteinExistence type="predicted"/>
<name>A0A3S4SWI0_MYCCI</name>
<dbReference type="GO" id="GO:0008843">
    <property type="term" value="F:endochitinase activity"/>
    <property type="evidence" value="ECO:0007669"/>
    <property type="project" value="UniProtKB-EC"/>
</dbReference>
<evidence type="ECO:0000313" key="3">
    <source>
        <dbReference type="Proteomes" id="UP000282551"/>
    </source>
</evidence>
<accession>A0A3S4SWI0</accession>
<feature type="compositionally biased region" description="Acidic residues" evidence="1">
    <location>
        <begin position="291"/>
        <end position="318"/>
    </location>
</feature>
<gene>
    <name evidence="2" type="ORF">NCTC10485_00458</name>
</gene>